<evidence type="ECO:0000313" key="5">
    <source>
        <dbReference type="Proteomes" id="UP001236014"/>
    </source>
</evidence>
<dbReference type="Pfam" id="PF22725">
    <property type="entry name" value="GFO_IDH_MocA_C3"/>
    <property type="match status" value="1"/>
</dbReference>
<dbReference type="Gene3D" id="3.30.360.10">
    <property type="entry name" value="Dihydrodipicolinate Reductase, domain 2"/>
    <property type="match status" value="1"/>
</dbReference>
<evidence type="ECO:0000259" key="3">
    <source>
        <dbReference type="Pfam" id="PF22725"/>
    </source>
</evidence>
<feature type="domain" description="GFO/IDH/MocA-like oxidoreductase" evidence="3">
    <location>
        <begin position="136"/>
        <end position="261"/>
    </location>
</feature>
<proteinExistence type="predicted"/>
<dbReference type="KEGG" id="acab:QRX50_37035"/>
<dbReference type="InterPro" id="IPR055170">
    <property type="entry name" value="GFO_IDH_MocA-like_dom"/>
</dbReference>
<name>A0A9Y2ICX8_9PSEU</name>
<dbReference type="InterPro" id="IPR000683">
    <property type="entry name" value="Gfo/Idh/MocA-like_OxRdtase_N"/>
</dbReference>
<protein>
    <submittedName>
        <fullName evidence="4">Gfo/Idh/MocA family oxidoreductase</fullName>
    </submittedName>
</protein>
<feature type="domain" description="Gfo/Idh/MocA-like oxidoreductase N-terminal" evidence="2">
    <location>
        <begin position="5"/>
        <end position="125"/>
    </location>
</feature>
<dbReference type="PANTHER" id="PTHR43818">
    <property type="entry name" value="BCDNA.GH03377"/>
    <property type="match status" value="1"/>
</dbReference>
<evidence type="ECO:0000313" key="4">
    <source>
        <dbReference type="EMBL" id="WIX76981.1"/>
    </source>
</evidence>
<dbReference type="Proteomes" id="UP001236014">
    <property type="component" value="Chromosome"/>
</dbReference>
<dbReference type="SUPFAM" id="SSF51735">
    <property type="entry name" value="NAD(P)-binding Rossmann-fold domains"/>
    <property type="match status" value="1"/>
</dbReference>
<gene>
    <name evidence="4" type="ORF">QRX50_37035</name>
</gene>
<accession>A0A9Y2ICX8</accession>
<dbReference type="Pfam" id="PF01408">
    <property type="entry name" value="GFO_IDH_MocA"/>
    <property type="match status" value="1"/>
</dbReference>
<evidence type="ECO:0000256" key="1">
    <source>
        <dbReference type="ARBA" id="ARBA00023002"/>
    </source>
</evidence>
<dbReference type="InterPro" id="IPR050463">
    <property type="entry name" value="Gfo/Idh/MocA_oxidrdct_glycsds"/>
</dbReference>
<organism evidence="4 5">
    <name type="scientific">Amycolatopsis carbonis</name>
    <dbReference type="NCBI Taxonomy" id="715471"/>
    <lineage>
        <taxon>Bacteria</taxon>
        <taxon>Bacillati</taxon>
        <taxon>Actinomycetota</taxon>
        <taxon>Actinomycetes</taxon>
        <taxon>Pseudonocardiales</taxon>
        <taxon>Pseudonocardiaceae</taxon>
        <taxon>Amycolatopsis</taxon>
    </lineage>
</organism>
<dbReference type="InterPro" id="IPR036291">
    <property type="entry name" value="NAD(P)-bd_dom_sf"/>
</dbReference>
<evidence type="ECO:0000259" key="2">
    <source>
        <dbReference type="Pfam" id="PF01408"/>
    </source>
</evidence>
<keyword evidence="1" id="KW-0560">Oxidoreductase</keyword>
<dbReference type="PANTHER" id="PTHR43818:SF11">
    <property type="entry name" value="BCDNA.GH03377"/>
    <property type="match status" value="1"/>
</dbReference>
<dbReference type="GO" id="GO:0000166">
    <property type="term" value="F:nucleotide binding"/>
    <property type="evidence" value="ECO:0007669"/>
    <property type="project" value="InterPro"/>
</dbReference>
<dbReference type="SUPFAM" id="SSF55347">
    <property type="entry name" value="Glyceraldehyde-3-phosphate dehydrogenase-like, C-terminal domain"/>
    <property type="match status" value="1"/>
</dbReference>
<dbReference type="GO" id="GO:0016491">
    <property type="term" value="F:oxidoreductase activity"/>
    <property type="evidence" value="ECO:0007669"/>
    <property type="project" value="UniProtKB-KW"/>
</dbReference>
<dbReference type="EMBL" id="CP127294">
    <property type="protein sequence ID" value="WIX76981.1"/>
    <property type="molecule type" value="Genomic_DNA"/>
</dbReference>
<reference evidence="4 5" key="1">
    <citation type="submission" date="2023-06" db="EMBL/GenBank/DDBJ databases">
        <authorList>
            <person name="Oyuntsetseg B."/>
            <person name="Kim S.B."/>
        </authorList>
    </citation>
    <scope>NUCLEOTIDE SEQUENCE [LARGE SCALE GENOMIC DNA]</scope>
    <source>
        <strain evidence="4 5">2-15</strain>
    </source>
</reference>
<sequence>MSDFLRVGIIGHGGHGDYGHQIDAGFAAEPRVLVAAVSDPDPRTRAAAAARTAAQMQYKSYSEMLDREDLDIVLVCPRWIVRHEEMVVAALEAGAHVYCEKPLGQDLMQVDRMLAAAEKAGRLLATALPAVHEPRFRRFTDLLAGGELGEPLHLRGLCKWDHRAGGQDLFVLGGHLADAMRRIGGEPLTCSGYVGTGTKPFVLREARQGTEEVGPVGGDRIHATYTFERGLVGTVESWPCAIEDRAEQPYRLEVHCTRGIAVWRAPYADGSVWYTRKPVIYARHDDWHQLDTEPPRAYAGYHTYAATDFVDAILQGRDPACSGRDGAAAAQMLHAIYWSHLEGRTVRLPLTERRHPLRGADEDQGG</sequence>
<dbReference type="Gene3D" id="3.40.50.720">
    <property type="entry name" value="NAD(P)-binding Rossmann-like Domain"/>
    <property type="match status" value="1"/>
</dbReference>
<dbReference type="AlphaFoldDB" id="A0A9Y2ICX8"/>
<dbReference type="RefSeq" id="WP_285967726.1">
    <property type="nucleotide sequence ID" value="NZ_CP127294.1"/>
</dbReference>
<keyword evidence="5" id="KW-1185">Reference proteome</keyword>